<evidence type="ECO:0000313" key="4">
    <source>
        <dbReference type="Proteomes" id="UP000199063"/>
    </source>
</evidence>
<accession>A0A1H0AX06</accession>
<keyword evidence="3" id="KW-0255">Endonuclease</keyword>
<dbReference type="GO" id="GO:0004519">
    <property type="term" value="F:endonuclease activity"/>
    <property type="evidence" value="ECO:0007669"/>
    <property type="project" value="UniProtKB-KW"/>
</dbReference>
<keyword evidence="3" id="KW-0378">Hydrolase</keyword>
<organism evidence="3 4">
    <name type="scientific">Streptomyces wuyuanensis</name>
    <dbReference type="NCBI Taxonomy" id="1196353"/>
    <lineage>
        <taxon>Bacteria</taxon>
        <taxon>Bacillati</taxon>
        <taxon>Actinomycetota</taxon>
        <taxon>Actinomycetes</taxon>
        <taxon>Kitasatosporales</taxon>
        <taxon>Streptomycetaceae</taxon>
        <taxon>Streptomyces</taxon>
    </lineage>
</organism>
<dbReference type="RefSeq" id="WP_167746128.1">
    <property type="nucleotide sequence ID" value="NZ_FNHI01000025.1"/>
</dbReference>
<evidence type="ECO:0000313" key="3">
    <source>
        <dbReference type="EMBL" id="SDN37801.1"/>
    </source>
</evidence>
<keyword evidence="4" id="KW-1185">Reference proteome</keyword>
<dbReference type="InterPro" id="IPR044925">
    <property type="entry name" value="His-Me_finger_sf"/>
</dbReference>
<dbReference type="Proteomes" id="UP000199063">
    <property type="component" value="Unassembled WGS sequence"/>
</dbReference>
<protein>
    <submittedName>
        <fullName evidence="3">HNH endonuclease</fullName>
    </submittedName>
</protein>
<dbReference type="CDD" id="cd00085">
    <property type="entry name" value="HNHc"/>
    <property type="match status" value="1"/>
</dbReference>
<dbReference type="STRING" id="1196353.SAMN05444921_12596"/>
<evidence type="ECO:0000256" key="1">
    <source>
        <dbReference type="SAM" id="MobiDB-lite"/>
    </source>
</evidence>
<reference evidence="4" key="1">
    <citation type="submission" date="2016-10" db="EMBL/GenBank/DDBJ databases">
        <authorList>
            <person name="Varghese N."/>
            <person name="Submissions S."/>
        </authorList>
    </citation>
    <scope>NUCLEOTIDE SEQUENCE [LARGE SCALE GENOMIC DNA]</scope>
    <source>
        <strain evidence="4">CGMCC 4.7042</strain>
    </source>
</reference>
<dbReference type="SUPFAM" id="SSF54060">
    <property type="entry name" value="His-Me finger endonucleases"/>
    <property type="match status" value="1"/>
</dbReference>
<sequence>MNREARGIGVPDPPRRAYRRADDRPTAADLATAVSASCSMAAVLRRLSRPDNTSQRTNLKRWIADDGLSTAHFLGQAHMKGRPGTVPARRAADVLVKRETGRRTRTAHLRRALREIGVPDECAGCGSGPEWLGRPLTLEVDHINGDRLDDRADNLRLLCPNCHATTATWCRGGRRPGL</sequence>
<dbReference type="Pfam" id="PF13392">
    <property type="entry name" value="HNH_3"/>
    <property type="match status" value="1"/>
</dbReference>
<dbReference type="AlphaFoldDB" id="A0A1H0AX06"/>
<dbReference type="SMART" id="SM00507">
    <property type="entry name" value="HNHc"/>
    <property type="match status" value="1"/>
</dbReference>
<dbReference type="InterPro" id="IPR003615">
    <property type="entry name" value="HNH_nuc"/>
</dbReference>
<dbReference type="GeneID" id="40833264"/>
<feature type="compositionally biased region" description="Basic and acidic residues" evidence="1">
    <location>
        <begin position="13"/>
        <end position="22"/>
    </location>
</feature>
<feature type="region of interest" description="Disordered" evidence="1">
    <location>
        <begin position="1"/>
        <end position="22"/>
    </location>
</feature>
<evidence type="ECO:0000259" key="2">
    <source>
        <dbReference type="SMART" id="SM00507"/>
    </source>
</evidence>
<keyword evidence="3" id="KW-0540">Nuclease</keyword>
<proteinExistence type="predicted"/>
<feature type="domain" description="HNH nuclease" evidence="2">
    <location>
        <begin position="108"/>
        <end position="164"/>
    </location>
</feature>
<dbReference type="EMBL" id="FNHI01000025">
    <property type="protein sequence ID" value="SDN37801.1"/>
    <property type="molecule type" value="Genomic_DNA"/>
</dbReference>
<name>A0A1H0AX06_9ACTN</name>
<gene>
    <name evidence="3" type="ORF">SAMN05444921_12596</name>
</gene>